<protein>
    <submittedName>
        <fullName evidence="3">Uncharacterized protein</fullName>
    </submittedName>
</protein>
<dbReference type="GeneID" id="76460671"/>
<feature type="transmembrane region" description="Helical" evidence="2">
    <location>
        <begin position="79"/>
        <end position="101"/>
    </location>
</feature>
<reference evidence="4" key="1">
    <citation type="submission" date="2006-12" db="EMBL/GenBank/DDBJ databases">
        <title>Complete sequence of chromosome 1 of Verminephrobacter eiseniae EF01-2.</title>
        <authorList>
            <person name="Copeland A."/>
            <person name="Lucas S."/>
            <person name="Lapidus A."/>
            <person name="Barry K."/>
            <person name="Detter J.C."/>
            <person name="Glavina del Rio T."/>
            <person name="Dalin E."/>
            <person name="Tice H."/>
            <person name="Pitluck S."/>
            <person name="Chertkov O."/>
            <person name="Brettin T."/>
            <person name="Bruce D."/>
            <person name="Han C."/>
            <person name="Tapia R."/>
            <person name="Gilna P."/>
            <person name="Schmutz J."/>
            <person name="Larimer F."/>
            <person name="Land M."/>
            <person name="Hauser L."/>
            <person name="Kyrpides N."/>
            <person name="Kim E."/>
            <person name="Stahl D."/>
            <person name="Richardson P."/>
        </authorList>
    </citation>
    <scope>NUCLEOTIDE SEQUENCE [LARGE SCALE GENOMIC DNA]</scope>
    <source>
        <strain evidence="4">EF01-2</strain>
    </source>
</reference>
<evidence type="ECO:0000256" key="1">
    <source>
        <dbReference type="SAM" id="MobiDB-lite"/>
    </source>
</evidence>
<accession>A1WJP0</accession>
<dbReference type="AlphaFoldDB" id="A1WJP0"/>
<dbReference type="HOGENOM" id="CLU_054568_0_1_4"/>
<organism evidence="3 4">
    <name type="scientific">Verminephrobacter eiseniae (strain EF01-2)</name>
    <dbReference type="NCBI Taxonomy" id="391735"/>
    <lineage>
        <taxon>Bacteria</taxon>
        <taxon>Pseudomonadati</taxon>
        <taxon>Pseudomonadota</taxon>
        <taxon>Betaproteobacteria</taxon>
        <taxon>Burkholderiales</taxon>
        <taxon>Comamonadaceae</taxon>
        <taxon>Verminephrobacter</taxon>
    </lineage>
</organism>
<sequence length="372" mass="40206">MALMDSVASPLLPPTDTAPLLPPADKAHLPPPAARAPTPGHRALDRLDPLASVRRRFQRWWQERLPFCDSLLLTQRNVYILPTGAGWMLALTLLVLLIASINFQLNLGYLLTFLLAGSAVVGMHVCHANLRGITLQLQAPEPHFLGSSMAFKVQLSSARRSPRHGIALSVHGAGGAGPQWVWTDVPAQGQARVQLAFKPARRGLQRLPTLTAETRFPLGSFRVWTYWRPAAQVLVYPAPEVPAPPLPPSAPLADGSGSAVAQGSGEFDGVRAYRRGDPLKLVVWKKAAKSLASGSGDLLSRDAPQIRRHELWLDLAQAALPDPEARIARLTAWVLQADRMGLNYGLRLPGGQIAPGAGAAHRRRCLEALALC</sequence>
<proteinExistence type="predicted"/>
<feature type="transmembrane region" description="Helical" evidence="2">
    <location>
        <begin position="107"/>
        <end position="126"/>
    </location>
</feature>
<keyword evidence="2" id="KW-0472">Membrane</keyword>
<keyword evidence="2" id="KW-0812">Transmembrane</keyword>
<gene>
    <name evidence="3" type="ordered locus">Veis_2097</name>
</gene>
<dbReference type="EMBL" id="CP000542">
    <property type="protein sequence ID" value="ABM57847.1"/>
    <property type="molecule type" value="Genomic_DNA"/>
</dbReference>
<name>A1WJP0_VEREI</name>
<dbReference type="KEGG" id="vei:Veis_2097"/>
<dbReference type="PANTHER" id="PTHR34351:SF1">
    <property type="entry name" value="SLR1927 PROTEIN"/>
    <property type="match status" value="1"/>
</dbReference>
<dbReference type="eggNOG" id="COG1721">
    <property type="taxonomic scope" value="Bacteria"/>
</dbReference>
<evidence type="ECO:0000256" key="2">
    <source>
        <dbReference type="SAM" id="Phobius"/>
    </source>
</evidence>
<evidence type="ECO:0000313" key="4">
    <source>
        <dbReference type="Proteomes" id="UP000000374"/>
    </source>
</evidence>
<dbReference type="RefSeq" id="WP_011809853.1">
    <property type="nucleotide sequence ID" value="NC_008786.1"/>
</dbReference>
<dbReference type="Proteomes" id="UP000000374">
    <property type="component" value="Chromosome"/>
</dbReference>
<dbReference type="STRING" id="391735.Veis_2097"/>
<evidence type="ECO:0000313" key="3">
    <source>
        <dbReference type="EMBL" id="ABM57847.1"/>
    </source>
</evidence>
<dbReference type="PANTHER" id="PTHR34351">
    <property type="entry name" value="SLR1927 PROTEIN-RELATED"/>
    <property type="match status" value="1"/>
</dbReference>
<keyword evidence="2" id="KW-1133">Transmembrane helix</keyword>
<keyword evidence="4" id="KW-1185">Reference proteome</keyword>
<feature type="region of interest" description="Disordered" evidence="1">
    <location>
        <begin position="1"/>
        <end position="41"/>
    </location>
</feature>